<dbReference type="Pfam" id="PF01167">
    <property type="entry name" value="Tub"/>
    <property type="match status" value="1"/>
</dbReference>
<feature type="compositionally biased region" description="Polar residues" evidence="2">
    <location>
        <begin position="68"/>
        <end position="86"/>
    </location>
</feature>
<comment type="similarity">
    <text evidence="1">Belongs to the TUB family.</text>
</comment>
<dbReference type="PANTHER" id="PTHR16517">
    <property type="entry name" value="TUBBY-RELATED"/>
    <property type="match status" value="1"/>
</dbReference>
<feature type="compositionally biased region" description="Basic and acidic residues" evidence="2">
    <location>
        <begin position="407"/>
        <end position="423"/>
    </location>
</feature>
<feature type="region of interest" description="Disordered" evidence="2">
    <location>
        <begin position="1"/>
        <end position="222"/>
    </location>
</feature>
<feature type="region of interest" description="Disordered" evidence="2">
    <location>
        <begin position="322"/>
        <end position="379"/>
    </location>
</feature>
<dbReference type="PRINTS" id="PR01573">
    <property type="entry name" value="SUPERTUBBY"/>
</dbReference>
<name>A0A067C759_SAPPC</name>
<dbReference type="AlphaFoldDB" id="A0A067C759"/>
<feature type="region of interest" description="Disordered" evidence="2">
    <location>
        <begin position="256"/>
        <end position="291"/>
    </location>
</feature>
<feature type="compositionally biased region" description="Basic and acidic residues" evidence="2">
    <location>
        <begin position="33"/>
        <end position="42"/>
    </location>
</feature>
<feature type="compositionally biased region" description="Basic and acidic residues" evidence="2">
    <location>
        <begin position="334"/>
        <end position="343"/>
    </location>
</feature>
<dbReference type="PANTHER" id="PTHR16517:SF7">
    <property type="entry name" value="PROTEIN KING TUBBY"/>
    <property type="match status" value="1"/>
</dbReference>
<dbReference type="EMBL" id="KK583225">
    <property type="protein sequence ID" value="KDO26333.1"/>
    <property type="molecule type" value="Genomic_DNA"/>
</dbReference>
<dbReference type="Gene3D" id="3.20.90.10">
    <property type="entry name" value="Tubby Protein, Chain A"/>
    <property type="match status" value="1"/>
</dbReference>
<dbReference type="KEGG" id="spar:SPRG_08406"/>
<dbReference type="VEuPathDB" id="FungiDB:SPRG_08406"/>
<gene>
    <name evidence="4" type="ORF">SPRG_08406</name>
</gene>
<evidence type="ECO:0000313" key="4">
    <source>
        <dbReference type="EMBL" id="KDO26333.1"/>
    </source>
</evidence>
<feature type="compositionally biased region" description="Low complexity" evidence="2">
    <location>
        <begin position="209"/>
        <end position="219"/>
    </location>
</feature>
<sequence>MDGKPIDDPSSDAETAPVMPRATKGPPKMAPPKADDSVDAVKKPKKKAPPPPSGAPPKSAAAALRAKTNGSPPSSPQPKVNASVQKIRSAALADSSSKEGEGEKPKPKKKPPPPSSAPPPELADADAKGSTNEEATLEAKPKPKKKPPPPSKAPPPTSPPLNEAKAETEPSLEVEKPKKKVIKKAPPPHVDILASSSSSAPVDEPVFPAPKSAPAAAAPPKRRTIAELLNDGNESSVVRKNTTALMEEIALQPKHQDVFTPMTMGPTTGKAAPMSSSNRRHVDDEETLTVTRHVKKQPDVVLAKPILEASLDDDIEEIPFLDAAGAKDDDEAKDPEIVMEKAAPRSTTHSNDNVDEPSGDNNASGRSHPTQQQQLPKSKTALADALYSEMKQLESMGKEDLDRRVLESKQEEAHDDAKQSMHGDDDDETEPSVEAKPRKPRKTKAKTVDESKKVFEYFNPKRVPYVPNHLLDFVTRPLEAGRGHVLKCFIERNRVGQNRLSPVYTLLVEVNSSSGRPILYCRQKATSQFSSHFVFSLNKEDLFLSRAMRSKQFLGKLRSDTRKMEYALFDQGDNPEDIDSDCEIDDEIRQHIRAQLCIIRYHNMKKDHPRKMEVIIPSINETGTGYLDWRPITRDQAMETLFSEISEKGGENVVEADKFICMHKRETQYDPLSSCIVDFRSRATCVSVKNFQMVHSQPLDQDRYRDAYIAAHPGYHYDDEGTVSVPQEHVLLQMGRVGQNCFNMDFQYPLSMLQAFAICISRFDSKQK</sequence>
<accession>A0A067C759</accession>
<dbReference type="OrthoDB" id="8775810at2759"/>
<feature type="compositionally biased region" description="Polar residues" evidence="2">
    <location>
        <begin position="359"/>
        <end position="377"/>
    </location>
</feature>
<evidence type="ECO:0000259" key="3">
    <source>
        <dbReference type="Pfam" id="PF01167"/>
    </source>
</evidence>
<proteinExistence type="inferred from homology"/>
<dbReference type="SUPFAM" id="SSF54518">
    <property type="entry name" value="Tubby C-terminal domain-like"/>
    <property type="match status" value="1"/>
</dbReference>
<feature type="domain" description="Tubby C-terminal" evidence="3">
    <location>
        <begin position="482"/>
        <end position="765"/>
    </location>
</feature>
<feature type="compositionally biased region" description="Basic and acidic residues" evidence="2">
    <location>
        <begin position="96"/>
        <end position="105"/>
    </location>
</feature>
<protein>
    <recommendedName>
        <fullName evidence="3">Tubby C-terminal domain-containing protein</fullName>
    </recommendedName>
</protein>
<evidence type="ECO:0000256" key="1">
    <source>
        <dbReference type="ARBA" id="ARBA00007129"/>
    </source>
</evidence>
<reference evidence="4 5" key="1">
    <citation type="journal article" date="2013" name="PLoS Genet.">
        <title>Distinctive expansion of potential virulence genes in the genome of the oomycete fish pathogen Saprolegnia parasitica.</title>
        <authorList>
            <person name="Jiang R.H."/>
            <person name="de Bruijn I."/>
            <person name="Haas B.J."/>
            <person name="Belmonte R."/>
            <person name="Lobach L."/>
            <person name="Christie J."/>
            <person name="van den Ackerveken G."/>
            <person name="Bottin A."/>
            <person name="Bulone V."/>
            <person name="Diaz-Moreno S.M."/>
            <person name="Dumas B."/>
            <person name="Fan L."/>
            <person name="Gaulin E."/>
            <person name="Govers F."/>
            <person name="Grenville-Briggs L.J."/>
            <person name="Horner N.R."/>
            <person name="Levin J.Z."/>
            <person name="Mammella M."/>
            <person name="Meijer H.J."/>
            <person name="Morris P."/>
            <person name="Nusbaum C."/>
            <person name="Oome S."/>
            <person name="Phillips A.J."/>
            <person name="van Rooyen D."/>
            <person name="Rzeszutek E."/>
            <person name="Saraiva M."/>
            <person name="Secombes C.J."/>
            <person name="Seidl M.F."/>
            <person name="Snel B."/>
            <person name="Stassen J.H."/>
            <person name="Sykes S."/>
            <person name="Tripathy S."/>
            <person name="van den Berg H."/>
            <person name="Vega-Arreguin J.C."/>
            <person name="Wawra S."/>
            <person name="Young S.K."/>
            <person name="Zeng Q."/>
            <person name="Dieguez-Uribeondo J."/>
            <person name="Russ C."/>
            <person name="Tyler B.M."/>
            <person name="van West P."/>
        </authorList>
    </citation>
    <scope>NUCLEOTIDE SEQUENCE [LARGE SCALE GENOMIC DNA]</scope>
    <source>
        <strain evidence="4 5">CBS 223.65</strain>
    </source>
</reference>
<dbReference type="InterPro" id="IPR000007">
    <property type="entry name" value="Tubby_C"/>
</dbReference>
<dbReference type="GeneID" id="24130627"/>
<dbReference type="OMA" id="CFIERND"/>
<feature type="compositionally biased region" description="Pro residues" evidence="2">
    <location>
        <begin position="148"/>
        <end position="159"/>
    </location>
</feature>
<feature type="compositionally biased region" description="Pro residues" evidence="2">
    <location>
        <begin position="112"/>
        <end position="121"/>
    </location>
</feature>
<dbReference type="STRING" id="695850.A0A067C759"/>
<keyword evidence="5" id="KW-1185">Reference proteome</keyword>
<dbReference type="Proteomes" id="UP000030745">
    <property type="component" value="Unassembled WGS sequence"/>
</dbReference>
<feature type="region of interest" description="Disordered" evidence="2">
    <location>
        <begin position="407"/>
        <end position="447"/>
    </location>
</feature>
<evidence type="ECO:0000256" key="2">
    <source>
        <dbReference type="SAM" id="MobiDB-lite"/>
    </source>
</evidence>
<dbReference type="InterPro" id="IPR025659">
    <property type="entry name" value="Tubby-like_C"/>
</dbReference>
<dbReference type="RefSeq" id="XP_012203032.1">
    <property type="nucleotide sequence ID" value="XM_012347642.1"/>
</dbReference>
<organism evidence="4 5">
    <name type="scientific">Saprolegnia parasitica (strain CBS 223.65)</name>
    <dbReference type="NCBI Taxonomy" id="695850"/>
    <lineage>
        <taxon>Eukaryota</taxon>
        <taxon>Sar</taxon>
        <taxon>Stramenopiles</taxon>
        <taxon>Oomycota</taxon>
        <taxon>Saprolegniomycetes</taxon>
        <taxon>Saprolegniales</taxon>
        <taxon>Saprolegniaceae</taxon>
        <taxon>Saprolegnia</taxon>
    </lineage>
</organism>
<evidence type="ECO:0000313" key="5">
    <source>
        <dbReference type="Proteomes" id="UP000030745"/>
    </source>
</evidence>
<feature type="compositionally biased region" description="Basic and acidic residues" evidence="2">
    <location>
        <begin position="164"/>
        <end position="176"/>
    </location>
</feature>